<dbReference type="InterPro" id="IPR052389">
    <property type="entry name" value="Sec_Metab_Biosynth-Assoc"/>
</dbReference>
<dbReference type="Proteomes" id="UP000432464">
    <property type="component" value="Unassembled WGS sequence"/>
</dbReference>
<keyword evidence="4" id="KW-1185">Reference proteome</keyword>
<dbReference type="Gene3D" id="2.40.160.210">
    <property type="entry name" value="Acyl-CoA thioesterase, double hotdog domain"/>
    <property type="match status" value="1"/>
</dbReference>
<dbReference type="InterPro" id="IPR042171">
    <property type="entry name" value="Acyl-CoA_hotdog"/>
</dbReference>
<dbReference type="EMBL" id="WMBB01000015">
    <property type="protein sequence ID" value="MTE16555.1"/>
    <property type="molecule type" value="Genomic_DNA"/>
</dbReference>
<reference evidence="3 4" key="1">
    <citation type="submission" date="2019-11" db="EMBL/GenBank/DDBJ databases">
        <title>Nocardia sp. nov. CT2-14 isolated from soil.</title>
        <authorList>
            <person name="Kanchanasin P."/>
            <person name="Tanasupawat S."/>
            <person name="Yuki M."/>
            <person name="Kudo T."/>
        </authorList>
    </citation>
    <scope>NUCLEOTIDE SEQUENCE [LARGE SCALE GENOMIC DNA]</scope>
    <source>
        <strain evidence="3 4">CT2-14</strain>
    </source>
</reference>
<organism evidence="3 4">
    <name type="scientific">Nocardia aurantiaca</name>
    <dbReference type="NCBI Taxonomy" id="2675850"/>
    <lineage>
        <taxon>Bacteria</taxon>
        <taxon>Bacillati</taxon>
        <taxon>Actinomycetota</taxon>
        <taxon>Actinomycetes</taxon>
        <taxon>Mycobacteriales</taxon>
        <taxon>Nocardiaceae</taxon>
        <taxon>Nocardia</taxon>
    </lineage>
</organism>
<feature type="domain" description="Acyl-CoA thioesterase-like N-terminal HotDog" evidence="1">
    <location>
        <begin position="44"/>
        <end position="132"/>
    </location>
</feature>
<feature type="domain" description="Acyl-CoA thioesterase-like C-terminal" evidence="2">
    <location>
        <begin position="169"/>
        <end position="294"/>
    </location>
</feature>
<dbReference type="Pfam" id="PF20789">
    <property type="entry name" value="4HBT_3C"/>
    <property type="match status" value="1"/>
</dbReference>
<dbReference type="PANTHER" id="PTHR38110:SF1">
    <property type="entry name" value="THIOESTERASE DOMAIN-CONTAINING PROTEIN"/>
    <property type="match status" value="1"/>
</dbReference>
<dbReference type="InterPro" id="IPR049449">
    <property type="entry name" value="TesB_ACOT8-like_N"/>
</dbReference>
<dbReference type="RefSeq" id="WP_154790971.1">
    <property type="nucleotide sequence ID" value="NZ_WMBB01000015.1"/>
</dbReference>
<dbReference type="AlphaFoldDB" id="A0A6I3L7W5"/>
<comment type="caution">
    <text evidence="3">The sequence shown here is derived from an EMBL/GenBank/DDBJ whole genome shotgun (WGS) entry which is preliminary data.</text>
</comment>
<gene>
    <name evidence="3" type="ORF">GLP40_27805</name>
</gene>
<evidence type="ECO:0000259" key="1">
    <source>
        <dbReference type="Pfam" id="PF13622"/>
    </source>
</evidence>
<accession>A0A6I3L7W5</accession>
<dbReference type="CDD" id="cd03440">
    <property type="entry name" value="hot_dog"/>
    <property type="match status" value="1"/>
</dbReference>
<evidence type="ECO:0000313" key="3">
    <source>
        <dbReference type="EMBL" id="MTE16555.1"/>
    </source>
</evidence>
<protein>
    <submittedName>
        <fullName evidence="3">Thioesterase family protein</fullName>
    </submittedName>
</protein>
<dbReference type="SUPFAM" id="SSF54637">
    <property type="entry name" value="Thioesterase/thiol ester dehydrase-isomerase"/>
    <property type="match status" value="2"/>
</dbReference>
<evidence type="ECO:0000259" key="2">
    <source>
        <dbReference type="Pfam" id="PF20789"/>
    </source>
</evidence>
<sequence>MTTELTVDLESASELANAPFSRVCTVTELDSRTPSAGRYAGLIEPTWTIGDKLHGGTMVAGSAAAATEWLRRTAPDQAAMFPISASTDFLGAPVPGKVEYEVHTRKLGRQIALIDASLVQNGRTLVHTALTFSYLDDAVPQYAADHACDMPAEPPADALVYDEHNPMGKLVHVARGSSVALDPAWARFLAGEKSEPRLRLWIRPFDGDEQDPDVAAFFAMMSADMSPPVPMNLGHFGWAPTVQLTTYLRRRPAPGWLRVIAHSREVGNRMFDEDQLVIDASGAIVAQSRQLALIPQPRLPAASGGTADRCGIA</sequence>
<proteinExistence type="predicted"/>
<dbReference type="InterPro" id="IPR049450">
    <property type="entry name" value="ACOT8-like_C"/>
</dbReference>
<dbReference type="InterPro" id="IPR029069">
    <property type="entry name" value="HotDog_dom_sf"/>
</dbReference>
<evidence type="ECO:0000313" key="4">
    <source>
        <dbReference type="Proteomes" id="UP000432464"/>
    </source>
</evidence>
<dbReference type="Pfam" id="PF13622">
    <property type="entry name" value="4HBT_3"/>
    <property type="match status" value="1"/>
</dbReference>
<dbReference type="PANTHER" id="PTHR38110">
    <property type="entry name" value="CHROMOSOME 23, WHOLE GENOME SHOTGUN SEQUENCE"/>
    <property type="match status" value="1"/>
</dbReference>
<name>A0A6I3L7W5_9NOCA</name>